<evidence type="ECO:0000313" key="2">
    <source>
        <dbReference type="EMBL" id="ARX81622.1"/>
    </source>
</evidence>
<dbReference type="Proteomes" id="UP000195880">
    <property type="component" value="Chromosome"/>
</dbReference>
<organism evidence="2 3">
    <name type="scientific">Streptomyces alboflavus</name>
    <dbReference type="NCBI Taxonomy" id="67267"/>
    <lineage>
        <taxon>Bacteria</taxon>
        <taxon>Bacillati</taxon>
        <taxon>Actinomycetota</taxon>
        <taxon>Actinomycetes</taxon>
        <taxon>Kitasatosporales</taxon>
        <taxon>Streptomycetaceae</taxon>
        <taxon>Streptomyces</taxon>
    </lineage>
</organism>
<keyword evidence="1" id="KW-0732">Signal</keyword>
<evidence type="ECO:0000313" key="3">
    <source>
        <dbReference type="Proteomes" id="UP000195880"/>
    </source>
</evidence>
<feature type="chain" id="PRO_5039408632" description="Secreted protein" evidence="1">
    <location>
        <begin position="24"/>
        <end position="148"/>
    </location>
</feature>
<proteinExistence type="predicted"/>
<feature type="signal peptide" evidence="1">
    <location>
        <begin position="1"/>
        <end position="23"/>
    </location>
</feature>
<protein>
    <recommendedName>
        <fullName evidence="4">Secreted protein</fullName>
    </recommendedName>
</protein>
<keyword evidence="3" id="KW-1185">Reference proteome</keyword>
<dbReference type="KEGG" id="salf:SMD44_01020"/>
<sequence length="148" mass="16386">MKIRKTVALAAGTLMLAGGTVVGAQTSAFAEEDVPGDELVEVGSNGTCTYSNWGGRFLCKSNVKLKLPNGTWQAFVIGTDNRPYTKWKGNMSWKNMGGKCYKPGQRSIDVEWTNGWNFAITCIGGDGNRWYNERFTSGRWSGWDRSRT</sequence>
<gene>
    <name evidence="2" type="ORF">SMD44_01020</name>
</gene>
<evidence type="ECO:0000256" key="1">
    <source>
        <dbReference type="SAM" id="SignalP"/>
    </source>
</evidence>
<dbReference type="EMBL" id="CP021748">
    <property type="protein sequence ID" value="ARX81622.1"/>
    <property type="molecule type" value="Genomic_DNA"/>
</dbReference>
<dbReference type="AlphaFoldDB" id="A0A1Z1W5F1"/>
<name>A0A1Z1W5F1_9ACTN</name>
<accession>A0A1Z1W5F1</accession>
<reference evidence="2 3" key="1">
    <citation type="submission" date="2017-05" db="EMBL/GenBank/DDBJ databases">
        <title>Streptomyces alboflavus Genome sequencing and assembly.</title>
        <authorList>
            <person name="Wang Y."/>
            <person name="Du B."/>
            <person name="Ding Y."/>
            <person name="Liu H."/>
            <person name="Hou Q."/>
            <person name="Liu K."/>
            <person name="Wang C."/>
            <person name="Yao L."/>
        </authorList>
    </citation>
    <scope>NUCLEOTIDE SEQUENCE [LARGE SCALE GENOMIC DNA]</scope>
    <source>
        <strain evidence="2 3">MDJK44</strain>
    </source>
</reference>
<dbReference type="RefSeq" id="WP_237306941.1">
    <property type="nucleotide sequence ID" value="NZ_CP021748.1"/>
</dbReference>
<evidence type="ECO:0008006" key="4">
    <source>
        <dbReference type="Google" id="ProtNLM"/>
    </source>
</evidence>